<gene>
    <name evidence="5" type="ORF">HII31_09940</name>
</gene>
<feature type="region of interest" description="Disordered" evidence="2">
    <location>
        <begin position="1498"/>
        <end position="1609"/>
    </location>
</feature>
<dbReference type="InterPro" id="IPR011990">
    <property type="entry name" value="TPR-like_helical_dom_sf"/>
</dbReference>
<feature type="domain" description="Nephrocystin 3-like N-terminal" evidence="4">
    <location>
        <begin position="379"/>
        <end position="481"/>
    </location>
</feature>
<feature type="compositionally biased region" description="Basic and acidic residues" evidence="2">
    <location>
        <begin position="1587"/>
        <end position="1604"/>
    </location>
</feature>
<dbReference type="PANTHER" id="PTHR10039:SF17">
    <property type="entry name" value="FUNGAL STAND N-TERMINAL GOODBYE DOMAIN-CONTAINING PROTEIN-RELATED"/>
    <property type="match status" value="1"/>
</dbReference>
<evidence type="ECO:0000256" key="1">
    <source>
        <dbReference type="ARBA" id="ARBA00022737"/>
    </source>
</evidence>
<accession>A0A8H6RCS2</accession>
<comment type="caution">
    <text evidence="5">The sequence shown here is derived from an EMBL/GenBank/DDBJ whole genome shotgun (WGS) entry which is preliminary data.</text>
</comment>
<dbReference type="Pfam" id="PF17109">
    <property type="entry name" value="Goodbye"/>
    <property type="match status" value="1"/>
</dbReference>
<dbReference type="EMBL" id="JABCIY010000205">
    <property type="protein sequence ID" value="KAF7188688.1"/>
    <property type="molecule type" value="Genomic_DNA"/>
</dbReference>
<feature type="region of interest" description="Disordered" evidence="2">
    <location>
        <begin position="319"/>
        <end position="347"/>
    </location>
</feature>
<dbReference type="InterPro" id="IPR056884">
    <property type="entry name" value="NPHP3-like_N"/>
</dbReference>
<keyword evidence="1" id="KW-0677">Repeat</keyword>
<reference evidence="5" key="1">
    <citation type="submission" date="2020-04" db="EMBL/GenBank/DDBJ databases">
        <title>Draft genome resource of the tomato pathogen Pseudocercospora fuligena.</title>
        <authorList>
            <person name="Zaccaron A."/>
        </authorList>
    </citation>
    <scope>NUCLEOTIDE SEQUENCE</scope>
    <source>
        <strain evidence="5">PF001</strain>
    </source>
</reference>
<evidence type="ECO:0000259" key="4">
    <source>
        <dbReference type="Pfam" id="PF24883"/>
    </source>
</evidence>
<feature type="compositionally biased region" description="Polar residues" evidence="2">
    <location>
        <begin position="1535"/>
        <end position="1545"/>
    </location>
</feature>
<dbReference type="OrthoDB" id="448455at2759"/>
<feature type="compositionally biased region" description="Basic and acidic residues" evidence="2">
    <location>
        <begin position="1510"/>
        <end position="1523"/>
    </location>
</feature>
<keyword evidence="6" id="KW-1185">Reference proteome</keyword>
<feature type="compositionally biased region" description="Polar residues" evidence="2">
    <location>
        <begin position="319"/>
        <end position="330"/>
    </location>
</feature>
<evidence type="ECO:0000313" key="6">
    <source>
        <dbReference type="Proteomes" id="UP000660729"/>
    </source>
</evidence>
<dbReference type="Proteomes" id="UP000660729">
    <property type="component" value="Unassembled WGS sequence"/>
</dbReference>
<evidence type="ECO:0000313" key="5">
    <source>
        <dbReference type="EMBL" id="KAF7188688.1"/>
    </source>
</evidence>
<sequence length="1756" mass="195113">MDQTQKRAQQFRRLWATALAQYNKETRLNIEDPAIPHPQNVDELIDSLKLQHAEFRDDTRSNAFTDVIKGAIGPFNFLSNSVGSTVAPMFPGGSQVLAAVGILVNAGQGVTQSFDAVSGLFVDLGQCTKRLNEVSHEDIPDALLPVYQLMLIGLMKVLALATRITFRQMKDVKEGDHQLVIKLKKKLRSTFQNVDEYIKQLLFGGNGEVQGAIGEIKKLVEHESLMMQAVITRKTTKIEAVVRETDTKIELLIQEQRSFSIEIGQAVIDLKSSTAEVSLKIDKISDKVDAGLAETRRNNAVSKANQEEMMAGIKQILQLSNPRDGGTSSEPAAKTPMSRSSKKHDTLTSLRLRLDTKRAEKANAAALDMTSGPPELQDTSNWILQEPSVRNWLDGGSRLAVVSGEPGFGKTFLAGRAVRELLSKHKPGSQSNDRVVAYFFARKAHPELGSVNAVLRTLAFQLAASDKVYAKYLSELFENKKIEKGQSGLFIGEDPTAQSQDGEVIAQQGQSEAEASTLACEVEDQSTESNQTAEIGQEQAPKLTRVPTSAILTDSVETATAQKATLQAVMDSIAGKAKLNSPYEQYLVENIAGLWKLLFCEYYKSSKTSACMVIDGLDDCALPETDVEILALWAAINQGYGDSSGSDLSNLQTLLFMKADLATVLLSGTDMSWPHVRVDAARNQQDLEKFTKHRIHSAWEDRLVSQALFEHVCKEIVASSTGSYLKAALMVDEIASLGRESVIREKLKQLPSTLEEATLLVISRLRRQLDEHDVEDLQHILAWIVCARRNLSLAELDAVLYLRDPAGARVLDLEKKMQDDFLTLFTFNTVNAATDHKAEERLRTRLPPDLATKLMGSVATKSSNANPEKRTLDLSDENLERAINRMRGINVELGHSLIKEQIQKRTTDAGTTTKMKTIVLVGCLEAVCASAHDRPQKIVDTACGYCGLFIAEHIADVDVAEVEIEDRVNIAKHLLRLLREDACIDRWIALAAQYLADDLLVDSNNRDKILSWLKDPEVHEHLDAESREWIVAAVEKPVEVLLHHIARGCARMWLTKMSSLEGIFGFLNRYIHMLRDESFDEEKSFAFQSADASEIIAAAEWAGLDQNAVWHGRVASALRDAGYHVESHMYYRQAIKMDDRIWHFHSGSAYTYAEQSDFPNAANSMKVAVDLIGKSIERGDPSPSYDPEEFTLRVYEITLLSALAAFHNSANDAASAFEVLETALKGWELESDTTGVVWSDTMATVRQYFEVLCASKEWSRAAKFITRLNSHPLARTEAFGSIYAYFLEAEPHLRQVAFSASQLTTVNTLTANAIVSMANLGSDGQVAQACHLRATIMLRLGPDLQTEAIALEEAVVSEEEIMDPTSDLARVRNQVERELARVFLDKALVARENDQWPDVGTWADRLVQRVHSERDPEGGVNFGTRDCSHILAAWHRINGRLTRAKACVRTAVKIGVDMLSDTDPDNDFEAFLYLADALMVVGDAERAATCANQLRRSTMDDIQDEDDDQKTDRDSEDKEKTEDAVLGAVQDTQDDPATTSETIADTSVEPEEPEEGMTVGAWASMPKGPPRSRRQRELDKLALQAAETDKEQKGESTLDSKEPEEGMTEAAWVPRRKRVPRPPKEQEIDNLKIQAQDADIELKAEPGKNEVVEPKPAEDIKPRGFWGCDAMCFSNIPDDAVLYRCSYCITDLCVECHELIKEDKMKEKGYHICGDTHDHIEVRPAIRPSGSGKIQVGDEEQDLQPWLDALRKEWDL</sequence>
<name>A0A8H6RCS2_9PEZI</name>
<organism evidence="5 6">
    <name type="scientific">Pseudocercospora fuligena</name>
    <dbReference type="NCBI Taxonomy" id="685502"/>
    <lineage>
        <taxon>Eukaryota</taxon>
        <taxon>Fungi</taxon>
        <taxon>Dikarya</taxon>
        <taxon>Ascomycota</taxon>
        <taxon>Pezizomycotina</taxon>
        <taxon>Dothideomycetes</taxon>
        <taxon>Dothideomycetidae</taxon>
        <taxon>Mycosphaerellales</taxon>
        <taxon>Mycosphaerellaceae</taxon>
        <taxon>Pseudocercospora</taxon>
    </lineage>
</organism>
<dbReference type="PANTHER" id="PTHR10039">
    <property type="entry name" value="AMELOGENIN"/>
    <property type="match status" value="1"/>
</dbReference>
<protein>
    <recommendedName>
        <fullName evidence="7">Fungal STAND N-terminal Goodbye domain-containing protein</fullName>
    </recommendedName>
</protein>
<evidence type="ECO:0008006" key="7">
    <source>
        <dbReference type="Google" id="ProtNLM"/>
    </source>
</evidence>
<proteinExistence type="predicted"/>
<dbReference type="Pfam" id="PF24883">
    <property type="entry name" value="NPHP3_N"/>
    <property type="match status" value="1"/>
</dbReference>
<feature type="domain" description="Fungal STAND N-terminal Goodbye" evidence="3">
    <location>
        <begin position="15"/>
        <end position="132"/>
    </location>
</feature>
<dbReference type="Gene3D" id="1.25.40.10">
    <property type="entry name" value="Tetratricopeptide repeat domain"/>
    <property type="match status" value="1"/>
</dbReference>
<evidence type="ECO:0000259" key="3">
    <source>
        <dbReference type="Pfam" id="PF17109"/>
    </source>
</evidence>
<dbReference type="InterPro" id="IPR031350">
    <property type="entry name" value="Goodbye_dom"/>
</dbReference>
<dbReference type="SUPFAM" id="SSF48452">
    <property type="entry name" value="TPR-like"/>
    <property type="match status" value="1"/>
</dbReference>
<evidence type="ECO:0000256" key="2">
    <source>
        <dbReference type="SAM" id="MobiDB-lite"/>
    </source>
</evidence>